<evidence type="ECO:0000313" key="6">
    <source>
        <dbReference type="EMBL" id="SBV99159.1"/>
    </source>
</evidence>
<dbReference type="Pfam" id="PF01925">
    <property type="entry name" value="TauE"/>
    <property type="match status" value="1"/>
</dbReference>
<feature type="transmembrane region" description="Helical" evidence="5">
    <location>
        <begin position="128"/>
        <end position="147"/>
    </location>
</feature>
<keyword evidence="2 5" id="KW-0812">Transmembrane</keyword>
<gene>
    <name evidence="6" type="ORF">KM92DES2_11163</name>
</gene>
<organism evidence="6">
    <name type="scientific">uncultured Desulfovibrio sp</name>
    <dbReference type="NCBI Taxonomy" id="167968"/>
    <lineage>
        <taxon>Bacteria</taxon>
        <taxon>Pseudomonadati</taxon>
        <taxon>Thermodesulfobacteriota</taxon>
        <taxon>Desulfovibrionia</taxon>
        <taxon>Desulfovibrionales</taxon>
        <taxon>Desulfovibrionaceae</taxon>
        <taxon>Desulfovibrio</taxon>
        <taxon>environmental samples</taxon>
    </lineage>
</organism>
<evidence type="ECO:0000256" key="4">
    <source>
        <dbReference type="ARBA" id="ARBA00023136"/>
    </source>
</evidence>
<name>A0A212JI62_9BACT</name>
<dbReference type="PANTHER" id="PTHR43701:SF2">
    <property type="entry name" value="MEMBRANE TRANSPORTER PROTEIN YJNA-RELATED"/>
    <property type="match status" value="1"/>
</dbReference>
<evidence type="ECO:0000256" key="3">
    <source>
        <dbReference type="ARBA" id="ARBA00022989"/>
    </source>
</evidence>
<evidence type="ECO:0000256" key="5">
    <source>
        <dbReference type="RuleBase" id="RU363041"/>
    </source>
</evidence>
<dbReference type="RefSeq" id="WP_192112283.1">
    <property type="nucleotide sequence ID" value="NZ_CABUEN010000001.1"/>
</dbReference>
<dbReference type="GO" id="GO:0005886">
    <property type="term" value="C:plasma membrane"/>
    <property type="evidence" value="ECO:0007669"/>
    <property type="project" value="UniProtKB-SubCell"/>
</dbReference>
<proteinExistence type="inferred from homology"/>
<dbReference type="PANTHER" id="PTHR43701">
    <property type="entry name" value="MEMBRANE TRANSPORTER PROTEIN MJ0441-RELATED"/>
    <property type="match status" value="1"/>
</dbReference>
<keyword evidence="3 5" id="KW-1133">Transmembrane helix</keyword>
<dbReference type="InterPro" id="IPR051598">
    <property type="entry name" value="TSUP/Inactive_protease-like"/>
</dbReference>
<feature type="transmembrane region" description="Helical" evidence="5">
    <location>
        <begin position="220"/>
        <end position="239"/>
    </location>
</feature>
<keyword evidence="5" id="KW-1003">Cell membrane</keyword>
<dbReference type="EMBL" id="FLUP01000001">
    <property type="protein sequence ID" value="SBV99159.1"/>
    <property type="molecule type" value="Genomic_DNA"/>
</dbReference>
<evidence type="ECO:0000256" key="1">
    <source>
        <dbReference type="ARBA" id="ARBA00004141"/>
    </source>
</evidence>
<accession>A0A212JI62</accession>
<comment type="similarity">
    <text evidence="5">Belongs to the 4-toluene sulfonate uptake permease (TSUP) (TC 2.A.102) family.</text>
</comment>
<feature type="transmembrane region" description="Helical" evidence="5">
    <location>
        <begin position="153"/>
        <end position="181"/>
    </location>
</feature>
<feature type="transmembrane region" description="Helical" evidence="5">
    <location>
        <begin position="42"/>
        <end position="61"/>
    </location>
</feature>
<feature type="transmembrane region" description="Helical" evidence="5">
    <location>
        <begin position="193"/>
        <end position="214"/>
    </location>
</feature>
<protein>
    <recommendedName>
        <fullName evidence="5">Probable membrane transporter protein</fullName>
    </recommendedName>
</protein>
<feature type="transmembrane region" description="Helical" evidence="5">
    <location>
        <begin position="98"/>
        <end position="116"/>
    </location>
</feature>
<sequence length="248" mass="25394">MLLIVLGAVCLLVGILVGLTGVGGILVPPGLILLSGLEPHEAMGTALASFLPIGLVGTVMYRRLGHVDWSRATPFMIGGLAALPGAVLNASINAKPLVILLAGIILFAGFCVLRPPKAGGSVFWQSRAGFFFIGASTGFLAGMTGAGGPVLTIPWMIAAGVAPMTAVGLAMPYQVVTALFGTVGNIADGHVDFALLPIICILEVAGFAGGVVLAKRTPTGMLRTLIGGVCCLLGLFLLVRELEQYFLN</sequence>
<dbReference type="AlphaFoldDB" id="A0A212JI62"/>
<evidence type="ECO:0000256" key="2">
    <source>
        <dbReference type="ARBA" id="ARBA00022692"/>
    </source>
</evidence>
<dbReference type="InterPro" id="IPR002781">
    <property type="entry name" value="TM_pro_TauE-like"/>
</dbReference>
<reference evidence="6" key="1">
    <citation type="submission" date="2016-04" db="EMBL/GenBank/DDBJ databases">
        <authorList>
            <person name="Evans L.H."/>
            <person name="Alamgir A."/>
            <person name="Owens N."/>
            <person name="Weber N.D."/>
            <person name="Virtaneva K."/>
            <person name="Barbian K."/>
            <person name="Babar A."/>
            <person name="Rosenke K."/>
        </authorList>
    </citation>
    <scope>NUCLEOTIDE SEQUENCE</scope>
    <source>
        <strain evidence="6">92-2</strain>
    </source>
</reference>
<comment type="subcellular location">
    <subcellularLocation>
        <location evidence="5">Cell membrane</location>
        <topology evidence="5">Multi-pass membrane protein</topology>
    </subcellularLocation>
    <subcellularLocation>
        <location evidence="1">Membrane</location>
        <topology evidence="1">Multi-pass membrane protein</topology>
    </subcellularLocation>
</comment>
<keyword evidence="4 5" id="KW-0472">Membrane</keyword>